<keyword evidence="2" id="KW-1185">Reference proteome</keyword>
<proteinExistence type="predicted"/>
<sequence length="101" mass="10561">MVSAGLPLACCAVAPIGKSTRDNMMGSIRINLFISSLLALIVSGSKAVSPDFDTAHLSTPITGEEVEAAICQFPNILFKKISKRGKQAICQGRILTGAVEA</sequence>
<dbReference type="EMBL" id="CP000478">
    <property type="protein sequence ID" value="ABK16609.1"/>
    <property type="molecule type" value="Genomic_DNA"/>
</dbReference>
<dbReference type="KEGG" id="sfu:Sfum_0913"/>
<dbReference type="InParanoid" id="A0LGQ7"/>
<evidence type="ECO:0000313" key="1">
    <source>
        <dbReference type="EMBL" id="ABK16609.1"/>
    </source>
</evidence>
<dbReference type="AlphaFoldDB" id="A0LGQ7"/>
<name>A0LGQ7_SYNFM</name>
<reference evidence="1 2" key="1">
    <citation type="submission" date="2006-10" db="EMBL/GenBank/DDBJ databases">
        <title>Complete sequence of Syntrophobacter fumaroxidans MPOB.</title>
        <authorList>
            <consortium name="US DOE Joint Genome Institute"/>
            <person name="Copeland A."/>
            <person name="Lucas S."/>
            <person name="Lapidus A."/>
            <person name="Barry K."/>
            <person name="Detter J.C."/>
            <person name="Glavina del Rio T."/>
            <person name="Hammon N."/>
            <person name="Israni S."/>
            <person name="Pitluck S."/>
            <person name="Goltsman E.G."/>
            <person name="Martinez M."/>
            <person name="Schmutz J."/>
            <person name="Larimer F."/>
            <person name="Land M."/>
            <person name="Hauser L."/>
            <person name="Kyrpides N."/>
            <person name="Kim E."/>
            <person name="Boone D.R."/>
            <person name="Brockman F."/>
            <person name="Culley D."/>
            <person name="Ferry J."/>
            <person name="Gunsalus R."/>
            <person name="McInerney M.J."/>
            <person name="Morrison M."/>
            <person name="Plugge C."/>
            <person name="Rohlin L."/>
            <person name="Scholten J."/>
            <person name="Sieber J."/>
            <person name="Stams A.J.M."/>
            <person name="Worm P."/>
            <person name="Henstra A.M."/>
            <person name="Richardson P."/>
        </authorList>
    </citation>
    <scope>NUCLEOTIDE SEQUENCE [LARGE SCALE GENOMIC DNA]</scope>
    <source>
        <strain evidence="2">DSM 10017 / MPOB</strain>
    </source>
</reference>
<gene>
    <name evidence="1" type="ordered locus">Sfum_0913</name>
</gene>
<protein>
    <submittedName>
        <fullName evidence="1">Uncharacterized protein</fullName>
    </submittedName>
</protein>
<organism evidence="1 2">
    <name type="scientific">Syntrophobacter fumaroxidans (strain DSM 10017 / MPOB)</name>
    <dbReference type="NCBI Taxonomy" id="335543"/>
    <lineage>
        <taxon>Bacteria</taxon>
        <taxon>Pseudomonadati</taxon>
        <taxon>Thermodesulfobacteriota</taxon>
        <taxon>Syntrophobacteria</taxon>
        <taxon>Syntrophobacterales</taxon>
        <taxon>Syntrophobacteraceae</taxon>
        <taxon>Syntrophobacter</taxon>
    </lineage>
</organism>
<evidence type="ECO:0000313" key="2">
    <source>
        <dbReference type="Proteomes" id="UP000001784"/>
    </source>
</evidence>
<dbReference type="Proteomes" id="UP000001784">
    <property type="component" value="Chromosome"/>
</dbReference>
<accession>A0LGQ7</accession>
<dbReference type="HOGENOM" id="CLU_2290287_0_0_7"/>